<comment type="cofactor">
    <cofactor evidence="2">
        <name>Zn(2+)</name>
        <dbReference type="ChEBI" id="CHEBI:29105"/>
    </cofactor>
</comment>
<evidence type="ECO:0000313" key="21">
    <source>
        <dbReference type="EMBL" id="CDT31783.1"/>
    </source>
</evidence>
<dbReference type="Proteomes" id="UP000372533">
    <property type="component" value="Unassembled WGS sequence"/>
</dbReference>
<feature type="domain" description="Peptidase M20 dimerisation" evidence="18">
    <location>
        <begin position="209"/>
        <end position="289"/>
    </location>
</feature>
<keyword evidence="3" id="KW-0645">Protease</keyword>
<evidence type="ECO:0000256" key="5">
    <source>
        <dbReference type="ARBA" id="ARBA00022801"/>
    </source>
</evidence>
<accession>A0A031WGH6</accession>
<dbReference type="InterPro" id="IPR011650">
    <property type="entry name" value="Peptidase_M20_dimer"/>
</dbReference>
<dbReference type="Gene3D" id="3.40.630.10">
    <property type="entry name" value="Zn peptidases"/>
    <property type="match status" value="2"/>
</dbReference>
<dbReference type="GeneID" id="66353210"/>
<dbReference type="PIRSF" id="PIRSF016599">
    <property type="entry name" value="Xaa-His_dipept"/>
    <property type="match status" value="1"/>
</dbReference>
<evidence type="ECO:0000256" key="15">
    <source>
        <dbReference type="ARBA" id="ARBA00076004"/>
    </source>
</evidence>
<comment type="similarity">
    <text evidence="12">Belongs to the peptidase M20C family.</text>
</comment>
<dbReference type="EMBL" id="LK932367">
    <property type="protein sequence ID" value="CDS84509.1"/>
    <property type="molecule type" value="Genomic_DNA"/>
</dbReference>
<evidence type="ECO:0000313" key="19">
    <source>
        <dbReference type="EMBL" id="CDS84051.1"/>
    </source>
</evidence>
<keyword evidence="5 19" id="KW-0378">Hydrolase</keyword>
<name>A0A031WGH6_CLODI</name>
<dbReference type="NCBIfam" id="TIGR01893">
    <property type="entry name" value="aa-his-dipept"/>
    <property type="match status" value="1"/>
</dbReference>
<reference evidence="19" key="1">
    <citation type="submission" date="2014-07" db="EMBL/GenBank/DDBJ databases">
        <authorList>
            <person name="Monot Marc"/>
        </authorList>
    </citation>
    <scope>NUCLEOTIDE SEQUENCE</scope>
    <source>
        <strain evidence="21">7032989</strain>
        <strain evidence="20">7032994</strain>
    </source>
</reference>
<evidence type="ECO:0000256" key="16">
    <source>
        <dbReference type="ARBA" id="ARBA00077688"/>
    </source>
</evidence>
<keyword evidence="19" id="KW-0224">Dipeptidase</keyword>
<dbReference type="GO" id="GO:0070573">
    <property type="term" value="F:metallodipeptidase activity"/>
    <property type="evidence" value="ECO:0007669"/>
    <property type="project" value="TreeGrafter"/>
</dbReference>
<dbReference type="AlphaFoldDB" id="A0A031WGH6"/>
<keyword evidence="4" id="KW-0479">Metal-binding</keyword>
<evidence type="ECO:0000313" key="25">
    <source>
        <dbReference type="EMBL" id="VHY06450.1"/>
    </source>
</evidence>
<dbReference type="GO" id="GO:0006508">
    <property type="term" value="P:proteolysis"/>
    <property type="evidence" value="ECO:0007669"/>
    <property type="project" value="UniProtKB-KW"/>
</dbReference>
<evidence type="ECO:0000256" key="13">
    <source>
        <dbReference type="ARBA" id="ARBA00071271"/>
    </source>
</evidence>
<evidence type="ECO:0000313" key="28">
    <source>
        <dbReference type="Proteomes" id="UP000411588"/>
    </source>
</evidence>
<evidence type="ECO:0000259" key="18">
    <source>
        <dbReference type="Pfam" id="PF07687"/>
    </source>
</evidence>
<keyword evidence="7" id="KW-0482">Metalloprotease</keyword>
<dbReference type="EMBL" id="CAADAN010000005">
    <property type="protein sequence ID" value="VFD31701.1"/>
    <property type="molecule type" value="Genomic_DNA"/>
</dbReference>
<comment type="cofactor">
    <cofactor evidence="1">
        <name>Co(2+)</name>
        <dbReference type="ChEBI" id="CHEBI:48828"/>
    </cofactor>
</comment>
<dbReference type="CDD" id="cd03890">
    <property type="entry name" value="M20_pepD"/>
    <property type="match status" value="1"/>
</dbReference>
<organism evidence="19">
    <name type="scientific">Clostridioides difficile</name>
    <name type="common">Peptoclostridium difficile</name>
    <dbReference type="NCBI Taxonomy" id="1496"/>
    <lineage>
        <taxon>Bacteria</taxon>
        <taxon>Bacillati</taxon>
        <taxon>Bacillota</taxon>
        <taxon>Clostridia</taxon>
        <taxon>Peptostreptococcales</taxon>
        <taxon>Peptostreptococcaceae</taxon>
        <taxon>Clostridioides</taxon>
    </lineage>
</organism>
<evidence type="ECO:0000256" key="8">
    <source>
        <dbReference type="ARBA" id="ARBA00023285"/>
    </source>
</evidence>
<dbReference type="InterPro" id="IPR002933">
    <property type="entry name" value="Peptidase_M20"/>
</dbReference>
<evidence type="ECO:0000256" key="1">
    <source>
        <dbReference type="ARBA" id="ARBA00001941"/>
    </source>
</evidence>
<sequence length="483" mass="52550">MGNVLEGLKPESVFKNFEKISQIPRGSGNEKGISDFLLSFGKNLGLETIQDESLNIIIRKPATKGYENCPGVVLQGHMDMVCEKEKNVEHDFLKDPIKLRIDGDMIYATGTTLGADNGIAVAMGMAILEDNTLEHPALEVLVTVNEEDGMNGADALDPSLIKGQYILNMDSEEEGYLLVSCAGGKTCVVSLPVEYKEVKGDKQGLLVEVTGLLGGHSGMEIVLQRANANKAIARVLSVLNVDYELASVDGGTKHNAIPREAKCVIAVNKADVESAKKQINDILTAFKHEFTTSDPGMTYSVAETSVDKVLTKDCKEKVVQMSCLTPHGVQSVSLDIEGLVESSTNFAIIETKESTIEFLTSVRSSVMSIRDEIADRIRLLAQALGANYDLIAQYPAWEFKKGSKLEKICSETYEKLTGKVPTVMALHAGLECGLLLDKLPHAEAISIGPDMFDVHTPNEHVSIPSVANVWDYVIEILKSMNQY</sequence>
<dbReference type="EMBL" id="CAAJVP010000007">
    <property type="protein sequence ID" value="VHY06450.1"/>
    <property type="molecule type" value="Genomic_DNA"/>
</dbReference>
<evidence type="ECO:0000313" key="20">
    <source>
        <dbReference type="EMBL" id="CDS84509.1"/>
    </source>
</evidence>
<dbReference type="SUPFAM" id="SSF53187">
    <property type="entry name" value="Zn-dependent exopeptidases"/>
    <property type="match status" value="1"/>
</dbReference>
<evidence type="ECO:0000256" key="6">
    <source>
        <dbReference type="ARBA" id="ARBA00022833"/>
    </source>
</evidence>
<dbReference type="PANTHER" id="PTHR43501">
    <property type="entry name" value="CYTOSOL NON-SPECIFIC DIPEPTIDASE"/>
    <property type="match status" value="1"/>
</dbReference>
<evidence type="ECO:0000256" key="10">
    <source>
        <dbReference type="ARBA" id="ARBA00038976"/>
    </source>
</evidence>
<gene>
    <name evidence="19" type="primary">pepD</name>
    <name evidence="21" type="ORF">BN1095_430043</name>
    <name evidence="19" type="ORF">BN1096_300007</name>
    <name evidence="20" type="ORF">BN1097_310006</name>
    <name evidence="22" type="ORF">KRM00_001993</name>
    <name evidence="25" type="ORF">SAMEA1402366_01855</name>
    <name evidence="24" type="ORF">SAMEA1402399_01754</name>
    <name evidence="23" type="ORF">SAMEA3375112_01204</name>
</gene>
<evidence type="ECO:0000256" key="3">
    <source>
        <dbReference type="ARBA" id="ARBA00022670"/>
    </source>
</evidence>
<comment type="catalytic activity">
    <reaction evidence="9">
        <text>Hydrolysis of dipeptides, preferentially hydrophobic dipeptides including prolyl amino acids.</text>
        <dbReference type="EC" id="3.4.13.18"/>
    </reaction>
</comment>
<evidence type="ECO:0000256" key="7">
    <source>
        <dbReference type="ARBA" id="ARBA00023049"/>
    </source>
</evidence>
<keyword evidence="6" id="KW-0862">Zinc</keyword>
<reference evidence="23 26" key="2">
    <citation type="submission" date="2017-02" db="EMBL/GenBank/DDBJ databases">
        <authorList>
            <consortium name="Pathogen Informatics"/>
        </authorList>
    </citation>
    <scope>NUCLEOTIDE SEQUENCE [LARGE SCALE GENOMIC DNA]</scope>
    <source>
        <strain evidence="28">clo34</strain>
        <strain evidence="24">Clo34</strain>
        <strain evidence="27">tl291</strain>
        <strain evidence="25">Tl291</strain>
        <strain evidence="23 26">VRECD0157</strain>
    </source>
</reference>
<dbReference type="Pfam" id="PF07687">
    <property type="entry name" value="M20_dimer"/>
    <property type="match status" value="1"/>
</dbReference>
<protein>
    <recommendedName>
        <fullName evidence="13">Cytosol non-specific dipeptidase</fullName>
        <ecNumber evidence="10">3.4.13.18</ecNumber>
    </recommendedName>
    <alternativeName>
        <fullName evidence="16">Aminoacyl-histidine dipeptidase</fullName>
    </alternativeName>
    <alternativeName>
        <fullName evidence="15">Beta-alanyl-histidine dipeptidase</fullName>
    </alternativeName>
    <alternativeName>
        <fullName evidence="14">Carnosinase</fullName>
    </alternativeName>
    <alternativeName>
        <fullName evidence="11">Peptidase D</fullName>
    </alternativeName>
    <alternativeName>
        <fullName evidence="17">Xaa-His dipeptidase</fullName>
    </alternativeName>
</protein>
<dbReference type="InterPro" id="IPR001160">
    <property type="entry name" value="Peptidase_M20C"/>
</dbReference>
<evidence type="ECO:0000256" key="4">
    <source>
        <dbReference type="ARBA" id="ARBA00022723"/>
    </source>
</evidence>
<evidence type="ECO:0000256" key="2">
    <source>
        <dbReference type="ARBA" id="ARBA00001947"/>
    </source>
</evidence>
<dbReference type="EMBL" id="LK932481">
    <property type="protein sequence ID" value="CDS84051.1"/>
    <property type="molecule type" value="Genomic_DNA"/>
</dbReference>
<dbReference type="PANTHER" id="PTHR43501:SF1">
    <property type="entry name" value="CYTOSOL NON-SPECIFIC DIPEPTIDASE"/>
    <property type="match status" value="1"/>
</dbReference>
<keyword evidence="8" id="KW-0170">Cobalt</keyword>
<evidence type="ECO:0000256" key="14">
    <source>
        <dbReference type="ARBA" id="ARBA00075285"/>
    </source>
</evidence>
<evidence type="ECO:0000256" key="17">
    <source>
        <dbReference type="ARBA" id="ARBA00078074"/>
    </source>
</evidence>
<dbReference type="OMA" id="KGGYPGW"/>
<dbReference type="Pfam" id="PF01546">
    <property type="entry name" value="Peptidase_M20"/>
    <property type="match status" value="1"/>
</dbReference>
<reference evidence="22" key="3">
    <citation type="journal article" date="2018" name="Genome Biol.">
        <title>SKESA: strategic k-mer extension for scrupulous assemblies.</title>
        <authorList>
            <person name="Souvorov A."/>
            <person name="Agarwala R."/>
            <person name="Lipman D.J."/>
        </authorList>
    </citation>
    <scope>NUCLEOTIDE SEQUENCE</scope>
    <source>
        <strain evidence="22">HN1000</strain>
    </source>
</reference>
<dbReference type="EMBL" id="FUPS01000003">
    <property type="protein sequence ID" value="SJS07920.1"/>
    <property type="molecule type" value="Genomic_DNA"/>
</dbReference>
<dbReference type="EC" id="3.4.13.18" evidence="10"/>
<dbReference type="EMBL" id="DAEPXK010000018">
    <property type="protein sequence ID" value="HBH1542509.1"/>
    <property type="molecule type" value="Genomic_DNA"/>
</dbReference>
<dbReference type="PRINTS" id="PR00934">
    <property type="entry name" value="XHISDIPTASE"/>
</dbReference>
<evidence type="ECO:0000313" key="27">
    <source>
        <dbReference type="Proteomes" id="UP000372533"/>
    </source>
</evidence>
<reference evidence="22" key="4">
    <citation type="submission" date="2021-06" db="EMBL/GenBank/DDBJ databases">
        <authorList>
            <consortium name="NCBI Pathogen Detection Project"/>
        </authorList>
    </citation>
    <scope>NUCLEOTIDE SEQUENCE</scope>
    <source>
        <strain evidence="22">HN1000</strain>
    </source>
</reference>
<dbReference type="RefSeq" id="WP_003436882.1">
    <property type="nucleotide sequence ID" value="NZ_AP031492.1"/>
</dbReference>
<evidence type="ECO:0000313" key="24">
    <source>
        <dbReference type="EMBL" id="VFD31701.1"/>
    </source>
</evidence>
<dbReference type="KEGG" id="pdf:CD630DERM_07080"/>
<evidence type="ECO:0000313" key="23">
    <source>
        <dbReference type="EMBL" id="SJS07920.1"/>
    </source>
</evidence>
<dbReference type="Proteomes" id="UP000411588">
    <property type="component" value="Unassembled WGS sequence"/>
</dbReference>
<dbReference type="FunFam" id="3.40.630.10:FF:000072">
    <property type="entry name" value="Aminoacyl-histidine dipeptidase"/>
    <property type="match status" value="1"/>
</dbReference>
<evidence type="ECO:0000313" key="22">
    <source>
        <dbReference type="EMBL" id="HBH1542509.1"/>
    </source>
</evidence>
<evidence type="ECO:0000256" key="12">
    <source>
        <dbReference type="ARBA" id="ARBA00061423"/>
    </source>
</evidence>
<evidence type="ECO:0000256" key="11">
    <source>
        <dbReference type="ARBA" id="ARBA00044252"/>
    </source>
</evidence>
<evidence type="ECO:0000256" key="9">
    <source>
        <dbReference type="ARBA" id="ARBA00036421"/>
    </source>
</evidence>
<dbReference type="GO" id="GO:0046872">
    <property type="term" value="F:metal ion binding"/>
    <property type="evidence" value="ECO:0007669"/>
    <property type="project" value="UniProtKB-KW"/>
</dbReference>
<proteinExistence type="inferred from homology"/>
<dbReference type="PATRIC" id="fig|1496.1373.peg.3466"/>
<dbReference type="GO" id="GO:0005829">
    <property type="term" value="C:cytosol"/>
    <property type="evidence" value="ECO:0007669"/>
    <property type="project" value="TreeGrafter"/>
</dbReference>
<dbReference type="FunFam" id="3.40.630.10:FF:000015">
    <property type="entry name" value="Aminoacyl-histidine dipeptidase PepD"/>
    <property type="match status" value="1"/>
</dbReference>
<evidence type="ECO:0000313" key="26">
    <source>
        <dbReference type="Proteomes" id="UP000189137"/>
    </source>
</evidence>
<dbReference type="Proteomes" id="UP000878956">
    <property type="component" value="Unassembled WGS sequence"/>
</dbReference>
<dbReference type="EMBL" id="LK933105">
    <property type="protein sequence ID" value="CDT31783.1"/>
    <property type="molecule type" value="Genomic_DNA"/>
</dbReference>
<dbReference type="Proteomes" id="UP000189137">
    <property type="component" value="Unassembled WGS sequence"/>
</dbReference>